<dbReference type="EMBL" id="KZ772789">
    <property type="protein sequence ID" value="PTQ30970.1"/>
    <property type="molecule type" value="Genomic_DNA"/>
</dbReference>
<feature type="region of interest" description="Disordered" evidence="1">
    <location>
        <begin position="21"/>
        <end position="42"/>
    </location>
</feature>
<evidence type="ECO:0000259" key="2">
    <source>
        <dbReference type="Pfam" id="PF12937"/>
    </source>
</evidence>
<evidence type="ECO:0000313" key="4">
    <source>
        <dbReference type="Proteomes" id="UP000244005"/>
    </source>
</evidence>
<dbReference type="InterPro" id="IPR044809">
    <property type="entry name" value="AUF1-like"/>
</dbReference>
<accession>A0A2R6WAV7</accession>
<dbReference type="PANTHER" id="PTHR31215">
    <property type="entry name" value="OS05G0510400 PROTEIN-RELATED"/>
    <property type="match status" value="1"/>
</dbReference>
<gene>
    <name evidence="3" type="ORF">MARPO_0117s0029</name>
</gene>
<name>A0A2R6WAV7_MARPO</name>
<reference evidence="4" key="1">
    <citation type="journal article" date="2017" name="Cell">
        <title>Insights into land plant evolution garnered from the Marchantia polymorpha genome.</title>
        <authorList>
            <person name="Bowman J.L."/>
            <person name="Kohchi T."/>
            <person name="Yamato K.T."/>
            <person name="Jenkins J."/>
            <person name="Shu S."/>
            <person name="Ishizaki K."/>
            <person name="Yamaoka S."/>
            <person name="Nishihama R."/>
            <person name="Nakamura Y."/>
            <person name="Berger F."/>
            <person name="Adam C."/>
            <person name="Aki S.S."/>
            <person name="Althoff F."/>
            <person name="Araki T."/>
            <person name="Arteaga-Vazquez M.A."/>
            <person name="Balasubrmanian S."/>
            <person name="Barry K."/>
            <person name="Bauer D."/>
            <person name="Boehm C.R."/>
            <person name="Briginshaw L."/>
            <person name="Caballero-Perez J."/>
            <person name="Catarino B."/>
            <person name="Chen F."/>
            <person name="Chiyoda S."/>
            <person name="Chovatia M."/>
            <person name="Davies K.M."/>
            <person name="Delmans M."/>
            <person name="Demura T."/>
            <person name="Dierschke T."/>
            <person name="Dolan L."/>
            <person name="Dorantes-Acosta A.E."/>
            <person name="Eklund D.M."/>
            <person name="Florent S.N."/>
            <person name="Flores-Sandoval E."/>
            <person name="Fujiyama A."/>
            <person name="Fukuzawa H."/>
            <person name="Galik B."/>
            <person name="Grimanelli D."/>
            <person name="Grimwood J."/>
            <person name="Grossniklaus U."/>
            <person name="Hamada T."/>
            <person name="Haseloff J."/>
            <person name="Hetherington A.J."/>
            <person name="Higo A."/>
            <person name="Hirakawa Y."/>
            <person name="Hundley H.N."/>
            <person name="Ikeda Y."/>
            <person name="Inoue K."/>
            <person name="Inoue S.I."/>
            <person name="Ishida S."/>
            <person name="Jia Q."/>
            <person name="Kakita M."/>
            <person name="Kanazawa T."/>
            <person name="Kawai Y."/>
            <person name="Kawashima T."/>
            <person name="Kennedy M."/>
            <person name="Kinose K."/>
            <person name="Kinoshita T."/>
            <person name="Kohara Y."/>
            <person name="Koide E."/>
            <person name="Komatsu K."/>
            <person name="Kopischke S."/>
            <person name="Kubo M."/>
            <person name="Kyozuka J."/>
            <person name="Lagercrantz U."/>
            <person name="Lin S.S."/>
            <person name="Lindquist E."/>
            <person name="Lipzen A.M."/>
            <person name="Lu C.W."/>
            <person name="De Luna E."/>
            <person name="Martienssen R.A."/>
            <person name="Minamino N."/>
            <person name="Mizutani M."/>
            <person name="Mizutani M."/>
            <person name="Mochizuki N."/>
            <person name="Monte I."/>
            <person name="Mosher R."/>
            <person name="Nagasaki H."/>
            <person name="Nakagami H."/>
            <person name="Naramoto S."/>
            <person name="Nishitani K."/>
            <person name="Ohtani M."/>
            <person name="Okamoto T."/>
            <person name="Okumura M."/>
            <person name="Phillips J."/>
            <person name="Pollak B."/>
            <person name="Reinders A."/>
            <person name="Rovekamp M."/>
            <person name="Sano R."/>
            <person name="Sawa S."/>
            <person name="Schmid M.W."/>
            <person name="Shirakawa M."/>
            <person name="Solano R."/>
            <person name="Spunde A."/>
            <person name="Suetsugu N."/>
            <person name="Sugano S."/>
            <person name="Sugiyama A."/>
            <person name="Sun R."/>
            <person name="Suzuki Y."/>
            <person name="Takenaka M."/>
            <person name="Takezawa D."/>
            <person name="Tomogane H."/>
            <person name="Tsuzuki M."/>
            <person name="Ueda T."/>
            <person name="Umeda M."/>
            <person name="Ward J.M."/>
            <person name="Watanabe Y."/>
            <person name="Yazaki K."/>
            <person name="Yokoyama R."/>
            <person name="Yoshitake Y."/>
            <person name="Yotsui I."/>
            <person name="Zachgo S."/>
            <person name="Schmutz J."/>
        </authorList>
    </citation>
    <scope>NUCLEOTIDE SEQUENCE [LARGE SCALE GENOMIC DNA]</scope>
    <source>
        <strain evidence="4">Tak-1</strain>
    </source>
</reference>
<dbReference type="Gene3D" id="3.80.10.10">
    <property type="entry name" value="Ribonuclease Inhibitor"/>
    <property type="match status" value="1"/>
</dbReference>
<dbReference type="AlphaFoldDB" id="A0A2R6WAV7"/>
<dbReference type="SUPFAM" id="SSF52047">
    <property type="entry name" value="RNI-like"/>
    <property type="match status" value="1"/>
</dbReference>
<protein>
    <recommendedName>
        <fullName evidence="2">F-box domain-containing protein</fullName>
    </recommendedName>
</protein>
<dbReference type="OrthoDB" id="10292028at2759"/>
<dbReference type="InterPro" id="IPR036047">
    <property type="entry name" value="F-box-like_dom_sf"/>
</dbReference>
<keyword evidence="4" id="KW-1185">Reference proteome</keyword>
<dbReference type="Proteomes" id="UP000244005">
    <property type="component" value="Unassembled WGS sequence"/>
</dbReference>
<dbReference type="InterPro" id="IPR001810">
    <property type="entry name" value="F-box_dom"/>
</dbReference>
<dbReference type="InterPro" id="IPR032675">
    <property type="entry name" value="LRR_dom_sf"/>
</dbReference>
<dbReference type="Pfam" id="PF12937">
    <property type="entry name" value="F-box-like"/>
    <property type="match status" value="1"/>
</dbReference>
<dbReference type="SUPFAM" id="SSF81383">
    <property type="entry name" value="F-box domain"/>
    <property type="match status" value="1"/>
</dbReference>
<organism evidence="3 4">
    <name type="scientific">Marchantia polymorpha</name>
    <name type="common">Common liverwort</name>
    <name type="synonym">Marchantia aquatica</name>
    <dbReference type="NCBI Taxonomy" id="3197"/>
    <lineage>
        <taxon>Eukaryota</taxon>
        <taxon>Viridiplantae</taxon>
        <taxon>Streptophyta</taxon>
        <taxon>Embryophyta</taxon>
        <taxon>Marchantiophyta</taxon>
        <taxon>Marchantiopsida</taxon>
        <taxon>Marchantiidae</taxon>
        <taxon>Marchantiales</taxon>
        <taxon>Marchantiaceae</taxon>
        <taxon>Marchantia</taxon>
    </lineage>
</organism>
<evidence type="ECO:0000313" key="3">
    <source>
        <dbReference type="EMBL" id="PTQ30970.1"/>
    </source>
</evidence>
<sequence length="545" mass="60288">MASTSSPMVIDRDSSLARMEVVTTSSSSSNGGGGRSCSLASRPVEQGDALESNILSSSMDMANAKQCVSMEDILPNALLGEIFSHLCDARDLSRAALVNSSFRTQCKFAKNVRFNCKLQNVSKKPAKDGVVAPAVTPFKQTVLSMVKNLTCVETLRLEIDENVQQSRFKEDEVDRASLWLSESSFVNSWLPPVSETLTSLTLIDYGPQAIFHSSPLLPLLSKHCQQLRRLELRNMFLDSKGCSKMNKVTYLSLKCVKLMENGLQDISEMMPNLEHIIFQTVVGLVEARLKSDCLKLLCLTFATRVQAVKLESTSLKTLQLKMVQCPAELRVKAPNLEALALRMTKGDRCVVEFEGVRKLKEVLMGGHELSILQKLSSQNRSIQKAFLDVPCMIFDDVGAWRGVKPLPPPLEGSPPRPTIEGLRSCCSGMNSLSVGPGLWHCLEQGIISSAEGAPVVFHPWTSLTRLILHLVLQDKKVCYGLLISLVSAMPHLSLLEVYVHGEDKIEADEMRLRLVDQFPKLVLTCDSWIRSMKFDAFDDVKKQGG</sequence>
<dbReference type="Gramene" id="Mp5g16770.1">
    <property type="protein sequence ID" value="Mp5g16770.1.cds1"/>
    <property type="gene ID" value="Mp5g16770"/>
</dbReference>
<feature type="domain" description="F-box" evidence="2">
    <location>
        <begin position="73"/>
        <end position="106"/>
    </location>
</feature>
<evidence type="ECO:0000256" key="1">
    <source>
        <dbReference type="SAM" id="MobiDB-lite"/>
    </source>
</evidence>
<proteinExistence type="predicted"/>